<dbReference type="SMART" id="SM00450">
    <property type="entry name" value="RHOD"/>
    <property type="match status" value="1"/>
</dbReference>
<sequence length="109" mass="12152">MHHPSFQHLDTGTLERWLDESVELTLVDIRDPQSFAQGHIPGSRHLDNDSIPALLEEAPKERPMVVVCYHGNSSQQAAAWLSAQGYADVYSLDGGFVGWQQLLPSRVEV</sequence>
<dbReference type="PANTHER" id="PTHR43031">
    <property type="entry name" value="FAD-DEPENDENT OXIDOREDUCTASE"/>
    <property type="match status" value="1"/>
</dbReference>
<proteinExistence type="inferred from homology"/>
<dbReference type="InterPro" id="IPR050229">
    <property type="entry name" value="GlpE_sulfurtransferase"/>
</dbReference>
<comment type="catalytic activity">
    <reaction evidence="3">
        <text>thiosulfate + [thioredoxin]-dithiol = [thioredoxin]-disulfide + hydrogen sulfide + sulfite + 2 H(+)</text>
        <dbReference type="Rhea" id="RHEA:83859"/>
        <dbReference type="Rhea" id="RHEA-COMP:10698"/>
        <dbReference type="Rhea" id="RHEA-COMP:10700"/>
        <dbReference type="ChEBI" id="CHEBI:15378"/>
        <dbReference type="ChEBI" id="CHEBI:17359"/>
        <dbReference type="ChEBI" id="CHEBI:29919"/>
        <dbReference type="ChEBI" id="CHEBI:29950"/>
        <dbReference type="ChEBI" id="CHEBI:33542"/>
        <dbReference type="ChEBI" id="CHEBI:50058"/>
    </reaction>
</comment>
<dbReference type="RefSeq" id="WP_149283603.1">
    <property type="nucleotide sequence ID" value="NZ_CP038437.2"/>
</dbReference>
<dbReference type="NCBIfam" id="NF001195">
    <property type="entry name" value="PRK00162.1"/>
    <property type="match status" value="1"/>
</dbReference>
<dbReference type="GO" id="GO:0004792">
    <property type="term" value="F:thiosulfate-cyanide sulfurtransferase activity"/>
    <property type="evidence" value="ECO:0007669"/>
    <property type="project" value="UniProtKB-UniRule"/>
</dbReference>
<dbReference type="EMBL" id="CP038437">
    <property type="protein sequence ID" value="QEM80739.1"/>
    <property type="molecule type" value="Genomic_DNA"/>
</dbReference>
<keyword evidence="1 3" id="KW-0963">Cytoplasm</keyword>
<dbReference type="Pfam" id="PF00581">
    <property type="entry name" value="Rhodanese"/>
    <property type="match status" value="1"/>
</dbReference>
<evidence type="ECO:0000256" key="2">
    <source>
        <dbReference type="ARBA" id="ARBA00022679"/>
    </source>
</evidence>
<comment type="similarity">
    <text evidence="3">Belongs to the GlpE family.</text>
</comment>
<dbReference type="Proteomes" id="UP000324285">
    <property type="component" value="Chromosome"/>
</dbReference>
<comment type="subcellular location">
    <subcellularLocation>
        <location evidence="3">Cytoplasm</location>
    </subcellularLocation>
</comment>
<dbReference type="InterPro" id="IPR023695">
    <property type="entry name" value="Thiosulf_sulfurTrfase"/>
</dbReference>
<keyword evidence="2 3" id="KW-0808">Transferase</keyword>
<dbReference type="PANTHER" id="PTHR43031:SF6">
    <property type="entry name" value="THIOSULFATE SULFURTRANSFERASE GLPE"/>
    <property type="match status" value="1"/>
</dbReference>
<dbReference type="HAMAP" id="MF_01009">
    <property type="entry name" value="Thiosulf_sulfurtr"/>
    <property type="match status" value="1"/>
</dbReference>
<dbReference type="InterPro" id="IPR036873">
    <property type="entry name" value="Rhodanese-like_dom_sf"/>
</dbReference>
<dbReference type="CDD" id="cd01444">
    <property type="entry name" value="GlpE_ST"/>
    <property type="match status" value="1"/>
</dbReference>
<organism evidence="5 6">
    <name type="scientific">Halomonas binhaiensis</name>
    <dbReference type="NCBI Taxonomy" id="2562282"/>
    <lineage>
        <taxon>Bacteria</taxon>
        <taxon>Pseudomonadati</taxon>
        <taxon>Pseudomonadota</taxon>
        <taxon>Gammaproteobacteria</taxon>
        <taxon>Oceanospirillales</taxon>
        <taxon>Halomonadaceae</taxon>
        <taxon>Halomonas</taxon>
    </lineage>
</organism>
<feature type="domain" description="Rhodanese" evidence="4">
    <location>
        <begin position="20"/>
        <end position="108"/>
    </location>
</feature>
<name>A0A5C1NG86_9GAMM</name>
<dbReference type="OrthoDB" id="9811849at2"/>
<dbReference type="Gene3D" id="3.40.250.10">
    <property type="entry name" value="Rhodanese-like domain"/>
    <property type="match status" value="1"/>
</dbReference>
<gene>
    <name evidence="3 5" type="primary">glpE</name>
    <name evidence="5" type="ORF">E4T21_03610</name>
</gene>
<dbReference type="GO" id="GO:0103041">
    <property type="term" value="F:thiosulfate-thioredoxin sulfurtransferase activity"/>
    <property type="evidence" value="ECO:0007669"/>
    <property type="project" value="RHEA"/>
</dbReference>
<evidence type="ECO:0000313" key="6">
    <source>
        <dbReference type="Proteomes" id="UP000324285"/>
    </source>
</evidence>
<accession>A0A5C1NG86</accession>
<comment type="function">
    <text evidence="3">Transferase that catalyzes the transfer of sulfur from thiosulfate to thiophilic acceptors such as cyanide or dithiols. May function in a CysM-independent thiosulfate assimilation pathway by catalyzing the conversion of thiosulfate to sulfite, which can then be used for L-cysteine biosynthesis.</text>
</comment>
<keyword evidence="6" id="KW-1185">Reference proteome</keyword>
<dbReference type="KEGG" id="hbh:E4T21_03610"/>
<feature type="active site" description="Cysteine persulfide intermediate" evidence="3">
    <location>
        <position position="68"/>
    </location>
</feature>
<evidence type="ECO:0000256" key="1">
    <source>
        <dbReference type="ARBA" id="ARBA00022490"/>
    </source>
</evidence>
<evidence type="ECO:0000259" key="4">
    <source>
        <dbReference type="PROSITE" id="PS50206"/>
    </source>
</evidence>
<protein>
    <recommendedName>
        <fullName evidence="3">Thiosulfate sulfurtransferase GlpE</fullName>
        <ecNumber evidence="3">2.8.1.1</ecNumber>
    </recommendedName>
</protein>
<evidence type="ECO:0000313" key="5">
    <source>
        <dbReference type="EMBL" id="QEM80739.1"/>
    </source>
</evidence>
<dbReference type="EC" id="2.8.1.1" evidence="3"/>
<evidence type="ECO:0000256" key="3">
    <source>
        <dbReference type="HAMAP-Rule" id="MF_01009"/>
    </source>
</evidence>
<reference evidence="5" key="1">
    <citation type="submission" date="2021-02" db="EMBL/GenBank/DDBJ databases">
        <title>Strain Y2R2, a novel species of the genus Halomonas.</title>
        <authorList>
            <person name="Huang H."/>
        </authorList>
    </citation>
    <scope>NUCLEOTIDE SEQUENCE</scope>
    <source>
        <strain evidence="5">Y2R2</strain>
    </source>
</reference>
<dbReference type="SUPFAM" id="SSF52821">
    <property type="entry name" value="Rhodanese/Cell cycle control phosphatase"/>
    <property type="match status" value="1"/>
</dbReference>
<dbReference type="AlphaFoldDB" id="A0A5C1NG86"/>
<dbReference type="GO" id="GO:0005737">
    <property type="term" value="C:cytoplasm"/>
    <property type="evidence" value="ECO:0007669"/>
    <property type="project" value="UniProtKB-SubCell"/>
</dbReference>
<dbReference type="InterPro" id="IPR001763">
    <property type="entry name" value="Rhodanese-like_dom"/>
</dbReference>
<dbReference type="PROSITE" id="PS50206">
    <property type="entry name" value="RHODANESE_3"/>
    <property type="match status" value="1"/>
</dbReference>
<comment type="catalytic activity">
    <reaction evidence="3">
        <text>thiosulfate + hydrogen cyanide = thiocyanate + sulfite + 2 H(+)</text>
        <dbReference type="Rhea" id="RHEA:16881"/>
        <dbReference type="ChEBI" id="CHEBI:15378"/>
        <dbReference type="ChEBI" id="CHEBI:17359"/>
        <dbReference type="ChEBI" id="CHEBI:18022"/>
        <dbReference type="ChEBI" id="CHEBI:18407"/>
        <dbReference type="ChEBI" id="CHEBI:33542"/>
        <dbReference type="EC" id="2.8.1.1"/>
    </reaction>
</comment>